<evidence type="ECO:0000313" key="3">
    <source>
        <dbReference type="Proteomes" id="UP000027725"/>
    </source>
</evidence>
<dbReference type="InterPro" id="IPR046730">
    <property type="entry name" value="DUF6622"/>
</dbReference>
<organism evidence="2 3">
    <name type="scientific">Thioclava dalianensis</name>
    <dbReference type="NCBI Taxonomy" id="1185766"/>
    <lineage>
        <taxon>Bacteria</taxon>
        <taxon>Pseudomonadati</taxon>
        <taxon>Pseudomonadota</taxon>
        <taxon>Alphaproteobacteria</taxon>
        <taxon>Rhodobacterales</taxon>
        <taxon>Paracoccaceae</taxon>
        <taxon>Thioclava</taxon>
    </lineage>
</organism>
<feature type="transmembrane region" description="Helical" evidence="1">
    <location>
        <begin position="38"/>
        <end position="59"/>
    </location>
</feature>
<keyword evidence="1" id="KW-0812">Transmembrane</keyword>
<dbReference type="Pfam" id="PF20327">
    <property type="entry name" value="DUF6622"/>
    <property type="match status" value="1"/>
</dbReference>
<dbReference type="RefSeq" id="WP_038068272.1">
    <property type="nucleotide sequence ID" value="NZ_FOVB01000002.1"/>
</dbReference>
<dbReference type="eggNOG" id="ENOG50315S9">
    <property type="taxonomic scope" value="Bacteria"/>
</dbReference>
<dbReference type="Proteomes" id="UP000027725">
    <property type="component" value="Unassembled WGS sequence"/>
</dbReference>
<reference evidence="2 3" key="1">
    <citation type="submission" date="2014-03" db="EMBL/GenBank/DDBJ databases">
        <title>The draft genome sequence of Thioclava dalianensis DLFJ1-1.</title>
        <authorList>
            <person name="Lai Q."/>
            <person name="Shao Z."/>
        </authorList>
    </citation>
    <scope>NUCLEOTIDE SEQUENCE [LARGE SCALE GENOMIC DNA]</scope>
    <source>
        <strain evidence="2 3">DLFJ1-1</strain>
    </source>
</reference>
<evidence type="ECO:0000313" key="2">
    <source>
        <dbReference type="EMBL" id="KEP68654.1"/>
    </source>
</evidence>
<evidence type="ECO:0008006" key="4">
    <source>
        <dbReference type="Google" id="ProtNLM"/>
    </source>
</evidence>
<sequence length="170" mass="18443">MLITSILSNTPVWVWVLLAFLVQRGLKARQPQEMPPWRALIIPGVFLAWSLIAICNQLTDWRTALAAFAIALALGFAGGWINTLRLPAARYNPETGLMWRPGTAMTLVLILIAFCAKYTLNVALAMEPELAAQAGFALLFGGIAGLVAGAFWGGTALQFRRAFAPRAALF</sequence>
<dbReference type="STRING" id="1185766.SAMN05216224_102106"/>
<name>A0A074TAC6_9RHOB</name>
<dbReference type="EMBL" id="JHEH01000027">
    <property type="protein sequence ID" value="KEP68654.1"/>
    <property type="molecule type" value="Genomic_DNA"/>
</dbReference>
<dbReference type="OrthoDB" id="7862453at2"/>
<keyword evidence="3" id="KW-1185">Reference proteome</keyword>
<feature type="transmembrane region" description="Helical" evidence="1">
    <location>
        <begin position="65"/>
        <end position="84"/>
    </location>
</feature>
<protein>
    <recommendedName>
        <fullName evidence="4">DUF1453 domain-containing protein</fullName>
    </recommendedName>
</protein>
<feature type="transmembrane region" description="Helical" evidence="1">
    <location>
        <begin position="6"/>
        <end position="26"/>
    </location>
</feature>
<feature type="transmembrane region" description="Helical" evidence="1">
    <location>
        <begin position="104"/>
        <end position="124"/>
    </location>
</feature>
<proteinExistence type="predicted"/>
<comment type="caution">
    <text evidence="2">The sequence shown here is derived from an EMBL/GenBank/DDBJ whole genome shotgun (WGS) entry which is preliminary data.</text>
</comment>
<dbReference type="AlphaFoldDB" id="A0A074TAC6"/>
<evidence type="ECO:0000256" key="1">
    <source>
        <dbReference type="SAM" id="Phobius"/>
    </source>
</evidence>
<gene>
    <name evidence="2" type="ORF">DL1_09500</name>
</gene>
<accession>A0A074TAC6</accession>
<keyword evidence="1" id="KW-1133">Transmembrane helix</keyword>
<keyword evidence="1" id="KW-0472">Membrane</keyword>
<feature type="transmembrane region" description="Helical" evidence="1">
    <location>
        <begin position="130"/>
        <end position="152"/>
    </location>
</feature>